<feature type="transmembrane region" description="Helical" evidence="2">
    <location>
        <begin position="68"/>
        <end position="91"/>
    </location>
</feature>
<gene>
    <name evidence="3" type="ORF">H9L21_11535</name>
</gene>
<evidence type="ECO:0000256" key="1">
    <source>
        <dbReference type="SAM" id="MobiDB-lite"/>
    </source>
</evidence>
<evidence type="ECO:0000313" key="3">
    <source>
        <dbReference type="EMBL" id="QNL93730.1"/>
    </source>
</evidence>
<feature type="compositionally biased region" description="Pro residues" evidence="1">
    <location>
        <begin position="1"/>
        <end position="14"/>
    </location>
</feature>
<evidence type="ECO:0000256" key="2">
    <source>
        <dbReference type="SAM" id="Phobius"/>
    </source>
</evidence>
<keyword evidence="2" id="KW-0472">Membrane</keyword>
<dbReference type="RefSeq" id="WP_154596769.1">
    <property type="nucleotide sequence ID" value="NZ_CP060587.1"/>
</dbReference>
<reference evidence="3 4" key="1">
    <citation type="submission" date="2020-08" db="EMBL/GenBank/DDBJ databases">
        <title>Novel species in genus Aeromicrobium.</title>
        <authorList>
            <person name="Zhang G."/>
        </authorList>
    </citation>
    <scope>NUCLEOTIDE SEQUENCE [LARGE SCALE GENOMIC DNA]</scope>
    <source>
        <strain evidence="4">zg-629</strain>
    </source>
</reference>
<evidence type="ECO:0000313" key="4">
    <source>
        <dbReference type="Proteomes" id="UP000515871"/>
    </source>
</evidence>
<organism evidence="3 4">
    <name type="scientific">Aeromicrobium senzhongii</name>
    <dbReference type="NCBI Taxonomy" id="2663859"/>
    <lineage>
        <taxon>Bacteria</taxon>
        <taxon>Bacillati</taxon>
        <taxon>Actinomycetota</taxon>
        <taxon>Actinomycetes</taxon>
        <taxon>Propionibacteriales</taxon>
        <taxon>Nocardioidaceae</taxon>
        <taxon>Aeromicrobium</taxon>
    </lineage>
</organism>
<feature type="region of interest" description="Disordered" evidence="1">
    <location>
        <begin position="1"/>
        <end position="34"/>
    </location>
</feature>
<dbReference type="EMBL" id="CP060587">
    <property type="protein sequence ID" value="QNL93730.1"/>
    <property type="molecule type" value="Genomic_DNA"/>
</dbReference>
<proteinExistence type="predicted"/>
<feature type="transmembrane region" description="Helical" evidence="2">
    <location>
        <begin position="111"/>
        <end position="130"/>
    </location>
</feature>
<keyword evidence="4" id="KW-1185">Reference proteome</keyword>
<protein>
    <submittedName>
        <fullName evidence="3">DUF4234 domain-containing protein</fullName>
    </submittedName>
</protein>
<dbReference type="Proteomes" id="UP000515871">
    <property type="component" value="Chromosome"/>
</dbReference>
<name>A0ABX6SSP5_9ACTN</name>
<keyword evidence="2" id="KW-1133">Transmembrane helix</keyword>
<keyword evidence="2" id="KW-0812">Transmembrane</keyword>
<accession>A0ABX6SSP5</accession>
<sequence>MTQPPHFPDSPGPVPGDGSSSPYGATPSPYGNASYPPQQAYPAAAGYAPGYGYVPQPAPNGMYQAAAIINWVILGLVIVGTCGLGIIAAAWYIPMTIQIHKGAKDRQKHTALAVCTLLFCNLVSGILMLVEDANRPARPAL</sequence>